<dbReference type="GO" id="GO:0017057">
    <property type="term" value="F:6-phosphogluconolactonase activity"/>
    <property type="evidence" value="ECO:0007669"/>
    <property type="project" value="TreeGrafter"/>
</dbReference>
<dbReference type="PANTHER" id="PTHR30344">
    <property type="entry name" value="6-PHOSPHOGLUCONOLACTONASE-RELATED"/>
    <property type="match status" value="1"/>
</dbReference>
<reference evidence="2 3" key="1">
    <citation type="journal article" date="2015" name="Fungal Genet. Biol.">
        <title>Evolution of novel wood decay mechanisms in Agaricales revealed by the genome sequences of Fistulina hepatica and Cylindrobasidium torrendii.</title>
        <authorList>
            <person name="Floudas D."/>
            <person name="Held B.W."/>
            <person name="Riley R."/>
            <person name="Nagy L.G."/>
            <person name="Koehler G."/>
            <person name="Ransdell A.S."/>
            <person name="Younus H."/>
            <person name="Chow J."/>
            <person name="Chiniquy J."/>
            <person name="Lipzen A."/>
            <person name="Tritt A."/>
            <person name="Sun H."/>
            <person name="Haridas S."/>
            <person name="LaButti K."/>
            <person name="Ohm R.A."/>
            <person name="Kues U."/>
            <person name="Blanchette R.A."/>
            <person name="Grigoriev I.V."/>
            <person name="Minto R.E."/>
            <person name="Hibbett D.S."/>
        </authorList>
    </citation>
    <scope>NUCLEOTIDE SEQUENCE [LARGE SCALE GENOMIC DNA]</scope>
    <source>
        <strain evidence="2 3">FP15055 ss-10</strain>
    </source>
</reference>
<protein>
    <submittedName>
        <fullName evidence="2">Putative isomerase YbhE</fullName>
    </submittedName>
</protein>
<organism evidence="2 3">
    <name type="scientific">Cylindrobasidium torrendii FP15055 ss-10</name>
    <dbReference type="NCBI Taxonomy" id="1314674"/>
    <lineage>
        <taxon>Eukaryota</taxon>
        <taxon>Fungi</taxon>
        <taxon>Dikarya</taxon>
        <taxon>Basidiomycota</taxon>
        <taxon>Agaricomycotina</taxon>
        <taxon>Agaricomycetes</taxon>
        <taxon>Agaricomycetidae</taxon>
        <taxon>Agaricales</taxon>
        <taxon>Marasmiineae</taxon>
        <taxon>Physalacriaceae</taxon>
        <taxon>Cylindrobasidium</taxon>
    </lineage>
</organism>
<dbReference type="AlphaFoldDB" id="A0A0D7BPV1"/>
<dbReference type="SUPFAM" id="SSF75011">
    <property type="entry name" value="3-carboxy-cis,cis-mucoante lactonizing enzyme"/>
    <property type="match status" value="1"/>
</dbReference>
<evidence type="ECO:0000313" key="2">
    <source>
        <dbReference type="EMBL" id="KIY72230.1"/>
    </source>
</evidence>
<evidence type="ECO:0000256" key="1">
    <source>
        <dbReference type="ARBA" id="ARBA00005564"/>
    </source>
</evidence>
<dbReference type="STRING" id="1314674.A0A0D7BPV1"/>
<dbReference type="InterPro" id="IPR019405">
    <property type="entry name" value="Lactonase_7-beta_prop"/>
</dbReference>
<dbReference type="Proteomes" id="UP000054007">
    <property type="component" value="Unassembled WGS sequence"/>
</dbReference>
<gene>
    <name evidence="2" type="ORF">CYLTODRAFT_418016</name>
</gene>
<sequence length="354" mass="36712">MSNFTILSGGYDTFVASYLFDASASTLALTGKYTTGNNPSWLAGHPTNASIFYATDENEDGALQSFTVDAAGAVSSAISTVASGGSSPAHAAALSTGQVAVFNYGGGNGFVIPTAEDPLSFEDSTATLITFPVPASGASHPHEAVQFGDEILVPDLGADKVYRLTEAGSPGTWTIAGSIDQPAGSGPRHAIVIDDLIYVVHELDNTVTVQQVPELGTNSSELLGNVSIVPDDAPAGAKYGAGEILIPATSDAFPTQYIYATNRNVGTETDTRGDSVAILEYSADGGLKLLSQFHTGIQQIRGAVFGGENSEYLIASGVVGEGGVAVFKRTEEGKNFEEVARNTDIPTRTSFLWV</sequence>
<dbReference type="PANTHER" id="PTHR30344:SF1">
    <property type="entry name" value="6-PHOSPHOGLUCONOLACTONASE"/>
    <property type="match status" value="1"/>
</dbReference>
<dbReference type="InterPro" id="IPR050282">
    <property type="entry name" value="Cycloisomerase_2"/>
</dbReference>
<dbReference type="Pfam" id="PF10282">
    <property type="entry name" value="Lactonase"/>
    <property type="match status" value="1"/>
</dbReference>
<evidence type="ECO:0000313" key="3">
    <source>
        <dbReference type="Proteomes" id="UP000054007"/>
    </source>
</evidence>
<dbReference type="Gene3D" id="2.130.10.10">
    <property type="entry name" value="YVTN repeat-like/Quinoprotein amine dehydrogenase"/>
    <property type="match status" value="1"/>
</dbReference>
<proteinExistence type="inferred from homology"/>
<dbReference type="OrthoDB" id="9972196at2759"/>
<dbReference type="EMBL" id="KN880445">
    <property type="protein sequence ID" value="KIY72230.1"/>
    <property type="molecule type" value="Genomic_DNA"/>
</dbReference>
<keyword evidence="2" id="KW-0413">Isomerase</keyword>
<dbReference type="GO" id="GO:0016853">
    <property type="term" value="F:isomerase activity"/>
    <property type="evidence" value="ECO:0007669"/>
    <property type="project" value="UniProtKB-KW"/>
</dbReference>
<dbReference type="InterPro" id="IPR015943">
    <property type="entry name" value="WD40/YVTN_repeat-like_dom_sf"/>
</dbReference>
<name>A0A0D7BPV1_9AGAR</name>
<comment type="similarity">
    <text evidence="1">Belongs to the cycloisomerase 2 family.</text>
</comment>
<accession>A0A0D7BPV1</accession>
<keyword evidence="3" id="KW-1185">Reference proteome</keyword>